<gene>
    <name evidence="2" type="ORF">S2091_3040</name>
</gene>
<keyword evidence="1" id="KW-0732">Signal</keyword>
<keyword evidence="3" id="KW-1185">Reference proteome</keyword>
<dbReference type="Proteomes" id="UP000237839">
    <property type="component" value="Unassembled WGS sequence"/>
</dbReference>
<proteinExistence type="predicted"/>
<sequence length="159" mass="17828">MRLIFFLLFILKMNLCIADSPSREPYEYKVCSSGNTFCAKVSPVSGISVYRIGSPKLEESVSITKDWYPQVYLSNDGQKVLTIGTTIVPRYEFDQPVVKIFVGAKLDRSLCVKDLIAKRDLVRTSSGFSWGYPVGFSDGDATFTFKLLTNGDFKISIDH</sequence>
<evidence type="ECO:0000313" key="2">
    <source>
        <dbReference type="EMBL" id="PRC92381.1"/>
    </source>
</evidence>
<organism evidence="2 3">
    <name type="scientific">Solimicrobium silvestre</name>
    <dbReference type="NCBI Taxonomy" id="2099400"/>
    <lineage>
        <taxon>Bacteria</taxon>
        <taxon>Pseudomonadati</taxon>
        <taxon>Pseudomonadota</taxon>
        <taxon>Betaproteobacteria</taxon>
        <taxon>Burkholderiales</taxon>
        <taxon>Oxalobacteraceae</taxon>
        <taxon>Solimicrobium</taxon>
    </lineage>
</organism>
<reference evidence="2 3" key="1">
    <citation type="submission" date="2018-02" db="EMBL/GenBank/DDBJ databases">
        <title>Solimicrobium silvestre gen. nov., sp. nov., isolated from alpine forest soil.</title>
        <authorList>
            <person name="Margesin R."/>
            <person name="Albuquerque L."/>
            <person name="Zhang D.-C."/>
            <person name="Froufe H.J.C."/>
            <person name="Severino R."/>
            <person name="Roxo I."/>
            <person name="Egas C."/>
            <person name="Da Costa M.S."/>
        </authorList>
    </citation>
    <scope>NUCLEOTIDE SEQUENCE [LARGE SCALE GENOMIC DNA]</scope>
    <source>
        <strain evidence="2 3">S20-91</strain>
    </source>
</reference>
<comment type="caution">
    <text evidence="2">The sequence shown here is derived from an EMBL/GenBank/DDBJ whole genome shotgun (WGS) entry which is preliminary data.</text>
</comment>
<evidence type="ECO:0000313" key="3">
    <source>
        <dbReference type="Proteomes" id="UP000237839"/>
    </source>
</evidence>
<protein>
    <submittedName>
        <fullName evidence="2">Uncharacterized protein</fullName>
    </submittedName>
</protein>
<name>A0A2S9GXE5_9BURK</name>
<dbReference type="EMBL" id="PUGF01000014">
    <property type="protein sequence ID" value="PRC92381.1"/>
    <property type="molecule type" value="Genomic_DNA"/>
</dbReference>
<dbReference type="AlphaFoldDB" id="A0A2S9GXE5"/>
<feature type="chain" id="PRO_5015449926" evidence="1">
    <location>
        <begin position="19"/>
        <end position="159"/>
    </location>
</feature>
<evidence type="ECO:0000256" key="1">
    <source>
        <dbReference type="SAM" id="SignalP"/>
    </source>
</evidence>
<accession>A0A2S9GXE5</accession>
<feature type="signal peptide" evidence="1">
    <location>
        <begin position="1"/>
        <end position="18"/>
    </location>
</feature>